<sequence>MQFFNTLILVVVVCSGRAEVQLKQGKNSTVTFKGDELIIKIDNPQSKIEQLELCFGSRPDTIDKFCPQGFGYVLVNIHERTETLKLNRDGKLAGMAGNYLVGKNAVFNSDGSINVLVNKVPSGVTVSLPNANLPVITTTAASQVKKEATDKAVIGIVCGGILLLIILIIVGGVLFYCLWYKKRSHKPVPVTVPDDEVHRIDEIHEPLLPEIVVEPRAPPPPKRPVAPSATTTTTTRRTSTSATPSDEKPQVVAAPKPAPVPSIPVVIVMPSDAVSLTSASTQMESPCVTPKRKSRKSKSKASKKSKKSRRRASRTPVKTAIEKPGSPSLPVDKTQSPTMPSTQATPEYPDDPLTNAQAASSHYKKRDYLKRSETAVEKPGSPSLPVDKTQSPTMPSTQATPEYPDDPLTNAQAASSHYKKRDYLKRSEAPVPGSSRSHSRSRTRSRPIVDEVQDCGSRKRSRPCRHRRRPGRQSHGPILVWSPDWHDREAGALEPHQCPPDAGI</sequence>
<keyword evidence="2" id="KW-0472">Membrane</keyword>
<keyword evidence="2" id="KW-1133">Transmembrane helix</keyword>
<reference evidence="4" key="1">
    <citation type="journal article" date="2013" name="Genetics">
        <title>The draft genome and transcriptome of Panagrellus redivivus are shaped by the harsh demands of a free-living lifestyle.</title>
        <authorList>
            <person name="Srinivasan J."/>
            <person name="Dillman A.R."/>
            <person name="Macchietto M.G."/>
            <person name="Heikkinen L."/>
            <person name="Lakso M."/>
            <person name="Fracchia K.M."/>
            <person name="Antoshechkin I."/>
            <person name="Mortazavi A."/>
            <person name="Wong G."/>
            <person name="Sternberg P.W."/>
        </authorList>
    </citation>
    <scope>NUCLEOTIDE SEQUENCE [LARGE SCALE GENOMIC DNA]</scope>
    <source>
        <strain evidence="4">MT8872</strain>
    </source>
</reference>
<feature type="region of interest" description="Disordered" evidence="1">
    <location>
        <begin position="277"/>
        <end position="483"/>
    </location>
</feature>
<keyword evidence="4" id="KW-1185">Reference proteome</keyword>
<dbReference type="WBParaSite" id="Pan_g22981.t1">
    <property type="protein sequence ID" value="Pan_g22981.t1"/>
    <property type="gene ID" value="Pan_g22981"/>
</dbReference>
<feature type="compositionally biased region" description="Polar residues" evidence="1">
    <location>
        <begin position="333"/>
        <end position="345"/>
    </location>
</feature>
<keyword evidence="2" id="KW-0812">Transmembrane</keyword>
<feature type="region of interest" description="Disordered" evidence="1">
    <location>
        <begin position="210"/>
        <end position="257"/>
    </location>
</feature>
<dbReference type="AlphaFoldDB" id="A0A7E4VN71"/>
<feature type="chain" id="PRO_5029007468" evidence="3">
    <location>
        <begin position="19"/>
        <end position="504"/>
    </location>
</feature>
<reference evidence="5" key="2">
    <citation type="submission" date="2020-10" db="UniProtKB">
        <authorList>
            <consortium name="WormBaseParasite"/>
        </authorList>
    </citation>
    <scope>IDENTIFICATION</scope>
</reference>
<keyword evidence="3" id="KW-0732">Signal</keyword>
<feature type="compositionally biased region" description="Polar residues" evidence="1">
    <location>
        <begin position="388"/>
        <end position="400"/>
    </location>
</feature>
<feature type="transmembrane region" description="Helical" evidence="2">
    <location>
        <begin position="152"/>
        <end position="179"/>
    </location>
</feature>
<feature type="compositionally biased region" description="Low complexity" evidence="1">
    <location>
        <begin position="225"/>
        <end position="255"/>
    </location>
</feature>
<evidence type="ECO:0000256" key="1">
    <source>
        <dbReference type="SAM" id="MobiDB-lite"/>
    </source>
</evidence>
<evidence type="ECO:0000313" key="5">
    <source>
        <dbReference type="WBParaSite" id="Pan_g22981.t1"/>
    </source>
</evidence>
<evidence type="ECO:0000256" key="2">
    <source>
        <dbReference type="SAM" id="Phobius"/>
    </source>
</evidence>
<proteinExistence type="predicted"/>
<evidence type="ECO:0000313" key="4">
    <source>
        <dbReference type="Proteomes" id="UP000492821"/>
    </source>
</evidence>
<organism evidence="4 5">
    <name type="scientific">Panagrellus redivivus</name>
    <name type="common">Microworm</name>
    <dbReference type="NCBI Taxonomy" id="6233"/>
    <lineage>
        <taxon>Eukaryota</taxon>
        <taxon>Metazoa</taxon>
        <taxon>Ecdysozoa</taxon>
        <taxon>Nematoda</taxon>
        <taxon>Chromadorea</taxon>
        <taxon>Rhabditida</taxon>
        <taxon>Tylenchina</taxon>
        <taxon>Panagrolaimomorpha</taxon>
        <taxon>Panagrolaimoidea</taxon>
        <taxon>Panagrolaimidae</taxon>
        <taxon>Panagrellus</taxon>
    </lineage>
</organism>
<feature type="compositionally biased region" description="Basic residues" evidence="1">
    <location>
        <begin position="458"/>
        <end position="472"/>
    </location>
</feature>
<evidence type="ECO:0000256" key="3">
    <source>
        <dbReference type="SAM" id="SignalP"/>
    </source>
</evidence>
<feature type="compositionally biased region" description="Basic residues" evidence="1">
    <location>
        <begin position="290"/>
        <end position="313"/>
    </location>
</feature>
<feature type="signal peptide" evidence="3">
    <location>
        <begin position="1"/>
        <end position="18"/>
    </location>
</feature>
<name>A0A7E4VN71_PANRE</name>
<dbReference type="Proteomes" id="UP000492821">
    <property type="component" value="Unassembled WGS sequence"/>
</dbReference>
<protein>
    <submittedName>
        <fullName evidence="5">Uncharacterized protein</fullName>
    </submittedName>
</protein>
<accession>A0A7E4VN71</accession>